<dbReference type="GO" id="GO:0008444">
    <property type="term" value="F:CDP-diacylglycerol-glycerol-3-phosphate 3-phosphatidyltransferase activity"/>
    <property type="evidence" value="ECO:0007669"/>
    <property type="project" value="UniProtKB-UniRule"/>
</dbReference>
<gene>
    <name evidence="16" type="primary">pgsA</name>
    <name evidence="16" type="ORF">DLM86_12260</name>
</gene>
<evidence type="ECO:0000256" key="10">
    <source>
        <dbReference type="ARBA" id="ARBA00023136"/>
    </source>
</evidence>
<dbReference type="Pfam" id="PF01066">
    <property type="entry name" value="CDP-OH_P_transf"/>
    <property type="match status" value="1"/>
</dbReference>
<dbReference type="Proteomes" id="UP000247476">
    <property type="component" value="Unassembled WGS sequence"/>
</dbReference>
<dbReference type="InterPro" id="IPR004570">
    <property type="entry name" value="Phosphatidylglycerol_P_synth"/>
</dbReference>
<feature type="transmembrane region" description="Helical" evidence="15">
    <location>
        <begin position="45"/>
        <end position="64"/>
    </location>
</feature>
<keyword evidence="7 15" id="KW-0812">Transmembrane</keyword>
<feature type="transmembrane region" description="Helical" evidence="15">
    <location>
        <begin position="85"/>
        <end position="108"/>
    </location>
</feature>
<comment type="function">
    <text evidence="1">This protein catalyzes the committed step to the synthesis of the acidic phospholipids.</text>
</comment>
<feature type="transmembrane region" description="Helical" evidence="15">
    <location>
        <begin position="165"/>
        <end position="185"/>
    </location>
</feature>
<evidence type="ECO:0000256" key="4">
    <source>
        <dbReference type="ARBA" id="ARBA00010441"/>
    </source>
</evidence>
<keyword evidence="6 14" id="KW-0808">Transferase</keyword>
<dbReference type="InterPro" id="IPR050324">
    <property type="entry name" value="CDP-alcohol_PTase-I"/>
</dbReference>
<dbReference type="PANTHER" id="PTHR14269">
    <property type="entry name" value="CDP-DIACYLGLYCEROL--GLYCEROL-3-PHOSPHATE 3-PHOSPHATIDYLTRANSFERASE-RELATED"/>
    <property type="match status" value="1"/>
</dbReference>
<evidence type="ECO:0000256" key="13">
    <source>
        <dbReference type="NCBIfam" id="TIGR00560"/>
    </source>
</evidence>
<organism evidence="16 17">
    <name type="scientific">Paenibacillus flagellatus</name>
    <dbReference type="NCBI Taxonomy" id="2211139"/>
    <lineage>
        <taxon>Bacteria</taxon>
        <taxon>Bacillati</taxon>
        <taxon>Bacillota</taxon>
        <taxon>Bacilli</taxon>
        <taxon>Bacillales</taxon>
        <taxon>Paenibacillaceae</taxon>
        <taxon>Paenibacillus</taxon>
    </lineage>
</organism>
<evidence type="ECO:0000256" key="3">
    <source>
        <dbReference type="ARBA" id="ARBA00005189"/>
    </source>
</evidence>
<evidence type="ECO:0000313" key="17">
    <source>
        <dbReference type="Proteomes" id="UP000247476"/>
    </source>
</evidence>
<dbReference type="GO" id="GO:0016020">
    <property type="term" value="C:membrane"/>
    <property type="evidence" value="ECO:0007669"/>
    <property type="project" value="UniProtKB-SubCell"/>
</dbReference>
<dbReference type="GO" id="GO:0006655">
    <property type="term" value="P:phosphatidylglycerol biosynthetic process"/>
    <property type="evidence" value="ECO:0007669"/>
    <property type="project" value="UniProtKB-UniPathway"/>
</dbReference>
<proteinExistence type="inferred from homology"/>
<name>A0A2V5K719_9BACL</name>
<dbReference type="PIRSF" id="PIRSF000847">
    <property type="entry name" value="Phos_ph_gly_syn"/>
    <property type="match status" value="1"/>
</dbReference>
<evidence type="ECO:0000313" key="16">
    <source>
        <dbReference type="EMBL" id="PYI54632.1"/>
    </source>
</evidence>
<reference evidence="16 17" key="1">
    <citation type="submission" date="2018-05" db="EMBL/GenBank/DDBJ databases">
        <title>Paenibacillus flagellatus sp. nov., isolated from selenium mineral soil.</title>
        <authorList>
            <person name="Dai X."/>
        </authorList>
    </citation>
    <scope>NUCLEOTIDE SEQUENCE [LARGE SCALE GENOMIC DNA]</scope>
    <source>
        <strain evidence="16 17">DXL2</strain>
    </source>
</reference>
<evidence type="ECO:0000256" key="12">
    <source>
        <dbReference type="ARBA" id="ARBA00023264"/>
    </source>
</evidence>
<sequence length="195" mass="20972">MNAANRITIARIALLPLLVVLMQPYPAWMSERYELIRLVDEYGMITALIVFLVAAATDKLDGYVARRYDQVTNLGKLLDPLADKLFVLTVLILLVQGGHLVPWIAVVLIGREAVITSVRLLAAAKGIVLAADRFGKWKMVLQVAALAVVMLGQSAPAAMDGVEAAGGWLMAAAVAATVLSGFHYIRSNYATLRAG</sequence>
<keyword evidence="17" id="KW-1185">Reference proteome</keyword>
<dbReference type="InterPro" id="IPR043130">
    <property type="entry name" value="CDP-OH_PTrfase_TM_dom"/>
</dbReference>
<dbReference type="Gene3D" id="1.20.120.1760">
    <property type="match status" value="1"/>
</dbReference>
<evidence type="ECO:0000256" key="14">
    <source>
        <dbReference type="RuleBase" id="RU003750"/>
    </source>
</evidence>
<keyword evidence="12" id="KW-1208">Phospholipid metabolism</keyword>
<protein>
    <recommendedName>
        <fullName evidence="13">CDP-diacylglycerol--glycerol-3-phosphate 3-phosphatidyltransferase</fullName>
        <ecNumber evidence="13">2.7.8.5</ecNumber>
    </recommendedName>
</protein>
<comment type="similarity">
    <text evidence="4 14">Belongs to the CDP-alcohol phosphatidyltransferase class-I family.</text>
</comment>
<evidence type="ECO:0000256" key="15">
    <source>
        <dbReference type="SAM" id="Phobius"/>
    </source>
</evidence>
<dbReference type="PROSITE" id="PS00379">
    <property type="entry name" value="CDP_ALCOHOL_P_TRANSF"/>
    <property type="match status" value="1"/>
</dbReference>
<keyword evidence="10 15" id="KW-0472">Membrane</keyword>
<comment type="pathway">
    <text evidence="3">Lipid metabolism.</text>
</comment>
<keyword evidence="5" id="KW-0444">Lipid biosynthesis</keyword>
<evidence type="ECO:0000256" key="5">
    <source>
        <dbReference type="ARBA" id="ARBA00022516"/>
    </source>
</evidence>
<evidence type="ECO:0000256" key="8">
    <source>
        <dbReference type="ARBA" id="ARBA00022989"/>
    </source>
</evidence>
<dbReference type="EMBL" id="QJVJ01000005">
    <property type="protein sequence ID" value="PYI54632.1"/>
    <property type="molecule type" value="Genomic_DNA"/>
</dbReference>
<comment type="caution">
    <text evidence="16">The sequence shown here is derived from an EMBL/GenBank/DDBJ whole genome shotgun (WGS) entry which is preliminary data.</text>
</comment>
<keyword evidence="8 15" id="KW-1133">Transmembrane helix</keyword>
<dbReference type="EC" id="2.7.8.5" evidence="13"/>
<keyword evidence="11" id="KW-0594">Phospholipid biosynthesis</keyword>
<dbReference type="InterPro" id="IPR000462">
    <property type="entry name" value="CDP-OH_P_trans"/>
</dbReference>
<evidence type="ECO:0000256" key="9">
    <source>
        <dbReference type="ARBA" id="ARBA00023098"/>
    </source>
</evidence>
<comment type="subcellular location">
    <subcellularLocation>
        <location evidence="2">Membrane</location>
        <topology evidence="2">Multi-pass membrane protein</topology>
    </subcellularLocation>
</comment>
<evidence type="ECO:0000256" key="2">
    <source>
        <dbReference type="ARBA" id="ARBA00004141"/>
    </source>
</evidence>
<dbReference type="PANTHER" id="PTHR14269:SF11">
    <property type="entry name" value="CDP-DIACYLGLYCEROL--GLYCEROL-3-PHOSPHATE 3-PHOSPHATIDYLTRANSFERASE"/>
    <property type="match status" value="1"/>
</dbReference>
<evidence type="ECO:0000256" key="1">
    <source>
        <dbReference type="ARBA" id="ARBA00003973"/>
    </source>
</evidence>
<dbReference type="InterPro" id="IPR048254">
    <property type="entry name" value="CDP_ALCOHOL_P_TRANSF_CS"/>
</dbReference>
<keyword evidence="9" id="KW-0443">Lipid metabolism</keyword>
<evidence type="ECO:0000256" key="6">
    <source>
        <dbReference type="ARBA" id="ARBA00022679"/>
    </source>
</evidence>
<dbReference type="NCBIfam" id="TIGR00560">
    <property type="entry name" value="pgsA"/>
    <property type="match status" value="1"/>
</dbReference>
<dbReference type="AlphaFoldDB" id="A0A2V5K719"/>
<accession>A0A2V5K719</accession>
<dbReference type="OrthoDB" id="9796672at2"/>
<evidence type="ECO:0000256" key="7">
    <source>
        <dbReference type="ARBA" id="ARBA00022692"/>
    </source>
</evidence>
<dbReference type="UniPathway" id="UPA00084">
    <property type="reaction ID" value="UER00503"/>
</dbReference>
<evidence type="ECO:0000256" key="11">
    <source>
        <dbReference type="ARBA" id="ARBA00023209"/>
    </source>
</evidence>